<gene>
    <name evidence="10" type="ORF">DR864_25305</name>
</gene>
<dbReference type="CDD" id="cd00383">
    <property type="entry name" value="trans_reg_C"/>
    <property type="match status" value="1"/>
</dbReference>
<dbReference type="InterPro" id="IPR039420">
    <property type="entry name" value="WalR-like"/>
</dbReference>
<evidence type="ECO:0000256" key="1">
    <source>
        <dbReference type="ARBA" id="ARBA00022553"/>
    </source>
</evidence>
<dbReference type="Pfam" id="PF00072">
    <property type="entry name" value="Response_reg"/>
    <property type="match status" value="1"/>
</dbReference>
<dbReference type="InterPro" id="IPR036388">
    <property type="entry name" value="WH-like_DNA-bd_sf"/>
</dbReference>
<evidence type="ECO:0000313" key="11">
    <source>
        <dbReference type="Proteomes" id="UP000251993"/>
    </source>
</evidence>
<keyword evidence="4 7" id="KW-0238">DNA-binding</keyword>
<accession>A0A344TQ92</accession>
<dbReference type="Proteomes" id="UP000251993">
    <property type="component" value="Chromosome"/>
</dbReference>
<organism evidence="10 11">
    <name type="scientific">Runella rosea</name>
    <dbReference type="NCBI Taxonomy" id="2259595"/>
    <lineage>
        <taxon>Bacteria</taxon>
        <taxon>Pseudomonadati</taxon>
        <taxon>Bacteroidota</taxon>
        <taxon>Cytophagia</taxon>
        <taxon>Cytophagales</taxon>
        <taxon>Spirosomataceae</taxon>
        <taxon>Runella</taxon>
    </lineage>
</organism>
<dbReference type="CDD" id="cd19935">
    <property type="entry name" value="REC_OmpR_CusR-like"/>
    <property type="match status" value="1"/>
</dbReference>
<dbReference type="GO" id="GO:0006355">
    <property type="term" value="P:regulation of DNA-templated transcription"/>
    <property type="evidence" value="ECO:0007669"/>
    <property type="project" value="InterPro"/>
</dbReference>
<dbReference type="GO" id="GO:0005829">
    <property type="term" value="C:cytosol"/>
    <property type="evidence" value="ECO:0007669"/>
    <property type="project" value="TreeGrafter"/>
</dbReference>
<keyword evidence="11" id="KW-1185">Reference proteome</keyword>
<evidence type="ECO:0000256" key="2">
    <source>
        <dbReference type="ARBA" id="ARBA00023012"/>
    </source>
</evidence>
<dbReference type="RefSeq" id="WP_114069574.1">
    <property type="nucleotide sequence ID" value="NZ_CP030850.1"/>
</dbReference>
<keyword evidence="2" id="KW-0902">Two-component regulatory system</keyword>
<sequence>MKILLIEDDIKIIQSLRKGLEENGYEVDIAYDGTIGKLLARRNDYFVIVSDIIIPGINGVQLCRELRSAGISTPFIMLTALGALEEKLVGFDAGADDYLVKPFDFLELLARIKVVTKRIQSEPVTANVLRYADLEMNLSTREITRGSQRIELTGKEYALLEFLLRNSERVLSKVDIAEKIWDIRFDTGTNIIEVYITLLRKKIDRDFPVKLIHTHYGVGYVLKQEA</sequence>
<feature type="domain" description="Response regulatory" evidence="8">
    <location>
        <begin position="2"/>
        <end position="116"/>
    </location>
</feature>
<dbReference type="Gene3D" id="1.10.10.10">
    <property type="entry name" value="Winged helix-like DNA-binding domain superfamily/Winged helix DNA-binding domain"/>
    <property type="match status" value="1"/>
</dbReference>
<dbReference type="PROSITE" id="PS50110">
    <property type="entry name" value="RESPONSE_REGULATORY"/>
    <property type="match status" value="1"/>
</dbReference>
<feature type="modified residue" description="4-aspartylphosphate" evidence="6">
    <location>
        <position position="51"/>
    </location>
</feature>
<evidence type="ECO:0000256" key="6">
    <source>
        <dbReference type="PROSITE-ProRule" id="PRU00169"/>
    </source>
</evidence>
<dbReference type="Gene3D" id="3.40.50.2300">
    <property type="match status" value="1"/>
</dbReference>
<evidence type="ECO:0000313" key="10">
    <source>
        <dbReference type="EMBL" id="AXE20813.1"/>
    </source>
</evidence>
<dbReference type="SUPFAM" id="SSF52172">
    <property type="entry name" value="CheY-like"/>
    <property type="match status" value="1"/>
</dbReference>
<protein>
    <submittedName>
        <fullName evidence="10">DNA-binding response regulator</fullName>
    </submittedName>
</protein>
<dbReference type="GO" id="GO:0000976">
    <property type="term" value="F:transcription cis-regulatory region binding"/>
    <property type="evidence" value="ECO:0007669"/>
    <property type="project" value="TreeGrafter"/>
</dbReference>
<dbReference type="KEGG" id="run:DR864_25305"/>
<evidence type="ECO:0000256" key="4">
    <source>
        <dbReference type="ARBA" id="ARBA00023125"/>
    </source>
</evidence>
<dbReference type="OrthoDB" id="5343479at2"/>
<dbReference type="AlphaFoldDB" id="A0A344TQ92"/>
<evidence type="ECO:0000256" key="5">
    <source>
        <dbReference type="ARBA" id="ARBA00023163"/>
    </source>
</evidence>
<dbReference type="SMART" id="SM00862">
    <property type="entry name" value="Trans_reg_C"/>
    <property type="match status" value="1"/>
</dbReference>
<dbReference type="Pfam" id="PF00486">
    <property type="entry name" value="Trans_reg_C"/>
    <property type="match status" value="1"/>
</dbReference>
<dbReference type="GO" id="GO:0032993">
    <property type="term" value="C:protein-DNA complex"/>
    <property type="evidence" value="ECO:0007669"/>
    <property type="project" value="TreeGrafter"/>
</dbReference>
<dbReference type="EMBL" id="CP030850">
    <property type="protein sequence ID" value="AXE20813.1"/>
    <property type="molecule type" value="Genomic_DNA"/>
</dbReference>
<dbReference type="InterPro" id="IPR011006">
    <property type="entry name" value="CheY-like_superfamily"/>
</dbReference>
<reference evidence="10 11" key="1">
    <citation type="submission" date="2018-07" db="EMBL/GenBank/DDBJ databases">
        <title>Genome sequencing of Runella.</title>
        <authorList>
            <person name="Baek M.-G."/>
            <person name="Yi H."/>
        </authorList>
    </citation>
    <scope>NUCLEOTIDE SEQUENCE [LARGE SCALE GENOMIC DNA]</scope>
    <source>
        <strain evidence="10 11">HYN0085</strain>
    </source>
</reference>
<dbReference type="SMART" id="SM00448">
    <property type="entry name" value="REC"/>
    <property type="match status" value="1"/>
</dbReference>
<dbReference type="PANTHER" id="PTHR48111">
    <property type="entry name" value="REGULATOR OF RPOS"/>
    <property type="match status" value="1"/>
</dbReference>
<dbReference type="GO" id="GO:0000156">
    <property type="term" value="F:phosphorelay response regulator activity"/>
    <property type="evidence" value="ECO:0007669"/>
    <property type="project" value="TreeGrafter"/>
</dbReference>
<keyword evidence="5" id="KW-0804">Transcription</keyword>
<dbReference type="Gene3D" id="6.10.250.690">
    <property type="match status" value="1"/>
</dbReference>
<dbReference type="FunFam" id="1.10.10.10:FF:000005">
    <property type="entry name" value="Two-component system response regulator"/>
    <property type="match status" value="1"/>
</dbReference>
<name>A0A344TQ92_9BACT</name>
<keyword evidence="3" id="KW-0805">Transcription regulation</keyword>
<evidence type="ECO:0000259" key="9">
    <source>
        <dbReference type="PROSITE" id="PS51755"/>
    </source>
</evidence>
<evidence type="ECO:0000256" key="7">
    <source>
        <dbReference type="PROSITE-ProRule" id="PRU01091"/>
    </source>
</evidence>
<evidence type="ECO:0000256" key="3">
    <source>
        <dbReference type="ARBA" id="ARBA00023015"/>
    </source>
</evidence>
<dbReference type="InterPro" id="IPR001867">
    <property type="entry name" value="OmpR/PhoB-type_DNA-bd"/>
</dbReference>
<evidence type="ECO:0000259" key="8">
    <source>
        <dbReference type="PROSITE" id="PS50110"/>
    </source>
</evidence>
<keyword evidence="1 6" id="KW-0597">Phosphoprotein</keyword>
<dbReference type="PANTHER" id="PTHR48111:SF22">
    <property type="entry name" value="REGULATOR OF RPOS"/>
    <property type="match status" value="1"/>
</dbReference>
<dbReference type="PROSITE" id="PS51755">
    <property type="entry name" value="OMPR_PHOB"/>
    <property type="match status" value="1"/>
</dbReference>
<proteinExistence type="predicted"/>
<feature type="DNA-binding region" description="OmpR/PhoB-type" evidence="7">
    <location>
        <begin position="126"/>
        <end position="224"/>
    </location>
</feature>
<feature type="domain" description="OmpR/PhoB-type" evidence="9">
    <location>
        <begin position="126"/>
        <end position="224"/>
    </location>
</feature>
<dbReference type="InterPro" id="IPR001789">
    <property type="entry name" value="Sig_transdc_resp-reg_receiver"/>
</dbReference>